<proteinExistence type="predicted"/>
<name>A0AAV4RCS8_9ARAC</name>
<gene>
    <name evidence="1" type="ORF">CDAR_605551</name>
</gene>
<dbReference type="Proteomes" id="UP001054837">
    <property type="component" value="Unassembled WGS sequence"/>
</dbReference>
<reference evidence="1 2" key="1">
    <citation type="submission" date="2021-06" db="EMBL/GenBank/DDBJ databases">
        <title>Caerostris darwini draft genome.</title>
        <authorList>
            <person name="Kono N."/>
            <person name="Arakawa K."/>
        </authorList>
    </citation>
    <scope>NUCLEOTIDE SEQUENCE [LARGE SCALE GENOMIC DNA]</scope>
</reference>
<dbReference type="AlphaFoldDB" id="A0AAV4RCS8"/>
<accession>A0AAV4RCS8</accession>
<dbReference type="EMBL" id="BPLQ01005941">
    <property type="protein sequence ID" value="GIY18751.1"/>
    <property type="molecule type" value="Genomic_DNA"/>
</dbReference>
<evidence type="ECO:0000313" key="1">
    <source>
        <dbReference type="EMBL" id="GIY18751.1"/>
    </source>
</evidence>
<comment type="caution">
    <text evidence="1">The sequence shown here is derived from an EMBL/GenBank/DDBJ whole genome shotgun (WGS) entry which is preliminary data.</text>
</comment>
<organism evidence="1 2">
    <name type="scientific">Caerostris darwini</name>
    <dbReference type="NCBI Taxonomy" id="1538125"/>
    <lineage>
        <taxon>Eukaryota</taxon>
        <taxon>Metazoa</taxon>
        <taxon>Ecdysozoa</taxon>
        <taxon>Arthropoda</taxon>
        <taxon>Chelicerata</taxon>
        <taxon>Arachnida</taxon>
        <taxon>Araneae</taxon>
        <taxon>Araneomorphae</taxon>
        <taxon>Entelegynae</taxon>
        <taxon>Araneoidea</taxon>
        <taxon>Araneidae</taxon>
        <taxon>Caerostris</taxon>
    </lineage>
</organism>
<keyword evidence="2" id="KW-1185">Reference proteome</keyword>
<protein>
    <submittedName>
        <fullName evidence="1">Uncharacterized protein</fullName>
    </submittedName>
</protein>
<sequence length="82" mass="8990">MGQYYQGKLNPADIALPAVVHPTSVAVRLVEGPEFESFPGVEEKAKAEIIPVEYRAEKHFHEKENSVHGLQAGEGDDEVLSC</sequence>
<evidence type="ECO:0000313" key="2">
    <source>
        <dbReference type="Proteomes" id="UP001054837"/>
    </source>
</evidence>